<organism evidence="14 15">
    <name type="scientific">Candidatus Liberibacter asiaticus str. gxpsy</name>
    <dbReference type="NCBI Taxonomy" id="1174529"/>
    <lineage>
        <taxon>Bacteria</taxon>
        <taxon>Pseudomonadati</taxon>
        <taxon>Pseudomonadota</taxon>
        <taxon>Alphaproteobacteria</taxon>
        <taxon>Hyphomicrobiales</taxon>
        <taxon>Rhizobiaceae</taxon>
        <taxon>Liberibacter</taxon>
    </lineage>
</organism>
<comment type="subunit">
    <text evidence="10">Forms a ring-shaped head-to-tail homodimer around DNA.</text>
</comment>
<gene>
    <name evidence="14" type="ORF">WSI_01605</name>
</gene>
<evidence type="ECO:0000259" key="11">
    <source>
        <dbReference type="Pfam" id="PF00712"/>
    </source>
</evidence>
<dbReference type="InterPro" id="IPR001001">
    <property type="entry name" value="DNA_polIII_beta"/>
</dbReference>
<keyword evidence="7 10" id="KW-0235">DNA replication</keyword>
<dbReference type="Pfam" id="PF00712">
    <property type="entry name" value="DNA_pol3_beta"/>
    <property type="match status" value="1"/>
</dbReference>
<keyword evidence="15" id="KW-1185">Reference proteome</keyword>
<dbReference type="InterPro" id="IPR022635">
    <property type="entry name" value="DNA_polIII_beta_C"/>
</dbReference>
<keyword evidence="6 10" id="KW-0548">Nucleotidyltransferase</keyword>
<dbReference type="Gene3D" id="3.70.10.10">
    <property type="match status" value="1"/>
</dbReference>
<comment type="similarity">
    <text evidence="2 10">Belongs to the beta sliding clamp family.</text>
</comment>
<dbReference type="InterPro" id="IPR046938">
    <property type="entry name" value="DNA_clamp_sf"/>
</dbReference>
<dbReference type="InterPro" id="IPR022637">
    <property type="entry name" value="DNA_polIII_beta_cen"/>
</dbReference>
<dbReference type="Proteomes" id="UP000011820">
    <property type="component" value="Chromosome"/>
</dbReference>
<comment type="subcellular location">
    <subcellularLocation>
        <location evidence="1 10">Cytoplasm</location>
    </subcellularLocation>
</comment>
<feature type="domain" description="DNA polymerase III beta sliding clamp C-terminal" evidence="13">
    <location>
        <begin position="251"/>
        <end position="366"/>
    </location>
</feature>
<evidence type="ECO:0000256" key="3">
    <source>
        <dbReference type="ARBA" id="ARBA00021035"/>
    </source>
</evidence>
<dbReference type="SUPFAM" id="SSF55979">
    <property type="entry name" value="DNA clamp"/>
    <property type="match status" value="3"/>
</dbReference>
<evidence type="ECO:0000256" key="1">
    <source>
        <dbReference type="ARBA" id="ARBA00004496"/>
    </source>
</evidence>
<keyword evidence="5 10" id="KW-0808">Transferase</keyword>
<evidence type="ECO:0000259" key="13">
    <source>
        <dbReference type="Pfam" id="PF02768"/>
    </source>
</evidence>
<dbReference type="SMART" id="SM00480">
    <property type="entry name" value="POL3Bc"/>
    <property type="match status" value="1"/>
</dbReference>
<dbReference type="Pfam" id="PF02768">
    <property type="entry name" value="DNA_pol3_beta_3"/>
    <property type="match status" value="1"/>
</dbReference>
<dbReference type="PIRSF" id="PIRSF000804">
    <property type="entry name" value="DNA_pol_III_b"/>
    <property type="match status" value="1"/>
</dbReference>
<dbReference type="PANTHER" id="PTHR30478">
    <property type="entry name" value="DNA POLYMERASE III SUBUNIT BETA"/>
    <property type="match status" value="1"/>
</dbReference>
<evidence type="ECO:0000256" key="6">
    <source>
        <dbReference type="ARBA" id="ARBA00022695"/>
    </source>
</evidence>
<evidence type="ECO:0000256" key="10">
    <source>
        <dbReference type="PIRNR" id="PIRNR000804"/>
    </source>
</evidence>
<keyword evidence="4 10" id="KW-0963">Cytoplasm</keyword>
<evidence type="ECO:0000259" key="12">
    <source>
        <dbReference type="Pfam" id="PF02767"/>
    </source>
</evidence>
<dbReference type="CDD" id="cd00140">
    <property type="entry name" value="beta_clamp"/>
    <property type="match status" value="1"/>
</dbReference>
<accession>A0ABN4AZX2</accession>
<dbReference type="RefSeq" id="WP_012778673.1">
    <property type="nucleotide sequence ID" value="NC_020549.1"/>
</dbReference>
<dbReference type="Gene3D" id="3.10.150.10">
    <property type="entry name" value="DNA Polymerase III, subunit A, domain 2"/>
    <property type="match status" value="1"/>
</dbReference>
<evidence type="ECO:0000256" key="7">
    <source>
        <dbReference type="ARBA" id="ARBA00022705"/>
    </source>
</evidence>
<proteinExistence type="inferred from homology"/>
<evidence type="ECO:0000256" key="2">
    <source>
        <dbReference type="ARBA" id="ARBA00010752"/>
    </source>
</evidence>
<dbReference type="InterPro" id="IPR022634">
    <property type="entry name" value="DNA_polIII_beta_N"/>
</dbReference>
<dbReference type="EMBL" id="CP004005">
    <property type="protein sequence ID" value="AGH16691.1"/>
    <property type="molecule type" value="Genomic_DNA"/>
</dbReference>
<dbReference type="Pfam" id="PF02767">
    <property type="entry name" value="DNA_pol3_beta_2"/>
    <property type="match status" value="1"/>
</dbReference>
<sequence>MKITVERSDILELLGHACRIIERKNTIPVSCHVLLQANDGLLEIKASGPEIEITGAIPASVDVCGSITVSAHLLYDIVRKLQDGAQISFFKENELGTEVNISHGDSNFYLQSFPESEFPSTKEEEYVYSFELASSVLKNLVERTHFAMATEEIRYYLNGIFFHINEEDLKLCAVATDGHRLAVAEVDIVAQIAKMPSIIVPRKAVGEILRILSSKDSSVKVSLSESRIHLNIESLSMSVRLIDGEFPNYQNVIPCSNDKELRVNCTNLRQAVDRVSIMSSVRIQAVKLSLSSDKLCMTVDNPDMGKAIESMNVYYNECPMDICFNYKYLLEIIDNISSDEVVDDEVVFRLDSSNSSVFIRGKDKDSKNNKDNKVNAFYVLMPMRI</sequence>
<evidence type="ECO:0000256" key="4">
    <source>
        <dbReference type="ARBA" id="ARBA00022490"/>
    </source>
</evidence>
<evidence type="ECO:0000313" key="14">
    <source>
        <dbReference type="EMBL" id="AGH16691.1"/>
    </source>
</evidence>
<feature type="domain" description="DNA polymerase III beta sliding clamp central" evidence="12">
    <location>
        <begin position="132"/>
        <end position="248"/>
    </location>
</feature>
<dbReference type="GeneID" id="93076691"/>
<evidence type="ECO:0000256" key="5">
    <source>
        <dbReference type="ARBA" id="ARBA00022679"/>
    </source>
</evidence>
<feature type="domain" description="DNA polymerase III beta sliding clamp N-terminal" evidence="11">
    <location>
        <begin position="1"/>
        <end position="120"/>
    </location>
</feature>
<keyword evidence="9" id="KW-0238">DNA-binding</keyword>
<reference evidence="14 15" key="1">
    <citation type="journal article" date="2013" name="Genome Announc.">
        <title>Complete Genome Sequence of a Chinese Strain of 'Candidatus Liberibacter asiaticus'.</title>
        <authorList>
            <person name="Lin H."/>
            <person name="Han C.S."/>
            <person name="Liu B."/>
            <person name="Lou B."/>
            <person name="Bai X."/>
            <person name="Deng C."/>
            <person name="Civerolo E.L."/>
            <person name="Gupta G."/>
        </authorList>
    </citation>
    <scope>NUCLEOTIDE SEQUENCE [LARGE SCALE GENOMIC DNA]</scope>
    <source>
        <strain evidence="15">gxpsy</strain>
    </source>
</reference>
<dbReference type="NCBIfam" id="TIGR00663">
    <property type="entry name" value="dnan"/>
    <property type="match status" value="1"/>
</dbReference>
<protein>
    <recommendedName>
        <fullName evidence="3 10">Beta sliding clamp</fullName>
    </recommendedName>
</protein>
<dbReference type="PANTHER" id="PTHR30478:SF0">
    <property type="entry name" value="BETA SLIDING CLAMP"/>
    <property type="match status" value="1"/>
</dbReference>
<evidence type="ECO:0000256" key="8">
    <source>
        <dbReference type="ARBA" id="ARBA00022932"/>
    </source>
</evidence>
<evidence type="ECO:0000256" key="9">
    <source>
        <dbReference type="ARBA" id="ARBA00023125"/>
    </source>
</evidence>
<evidence type="ECO:0000313" key="15">
    <source>
        <dbReference type="Proteomes" id="UP000011820"/>
    </source>
</evidence>
<name>A0ABN4AZX2_LIBAS</name>
<comment type="function">
    <text evidence="10">Confers DNA tethering and processivity to DNA polymerases and other proteins. Acts as a clamp, forming a ring around DNA (a reaction catalyzed by the clamp-loading complex) which diffuses in an ATP-independent manner freely and bidirectionally along dsDNA. Initially characterized for its ability to contact the catalytic subunit of DNA polymerase III (Pol III), a complex, multichain enzyme responsible for most of the replicative synthesis in bacteria; Pol III exhibits 3'-5' exonuclease proofreading activity. The beta chain is required for initiation of replication as well as for processivity of DNA replication.</text>
</comment>
<keyword evidence="8 10" id="KW-0239">DNA-directed DNA polymerase</keyword>